<dbReference type="AlphaFoldDB" id="A0A1B2J749"/>
<feature type="compositionally biased region" description="Polar residues" evidence="1">
    <location>
        <begin position="132"/>
        <end position="144"/>
    </location>
</feature>
<feature type="compositionally biased region" description="Polar residues" evidence="1">
    <location>
        <begin position="174"/>
        <end position="194"/>
    </location>
</feature>
<feature type="region of interest" description="Disordered" evidence="1">
    <location>
        <begin position="163"/>
        <end position="199"/>
    </location>
</feature>
<proteinExistence type="predicted"/>
<evidence type="ECO:0000313" key="2">
    <source>
        <dbReference type="EMBL" id="ANZ73811.1"/>
    </source>
</evidence>
<evidence type="ECO:0000313" key="3">
    <source>
        <dbReference type="Proteomes" id="UP000094565"/>
    </source>
</evidence>
<keyword evidence="3" id="KW-1185">Reference proteome</keyword>
<feature type="region of interest" description="Disordered" evidence="1">
    <location>
        <begin position="40"/>
        <end position="92"/>
    </location>
</feature>
<accession>A0A1B2J749</accession>
<reference evidence="2 3" key="1">
    <citation type="submission" date="2016-02" db="EMBL/GenBank/DDBJ databases">
        <title>Comparative genomic and transcriptomic foundation for Pichia pastoris.</title>
        <authorList>
            <person name="Love K.R."/>
            <person name="Shah K.A."/>
            <person name="Whittaker C.A."/>
            <person name="Wu J."/>
            <person name="Bartlett M.C."/>
            <person name="Ma D."/>
            <person name="Leeson R.L."/>
            <person name="Priest M."/>
            <person name="Young S.K."/>
            <person name="Love J.C."/>
        </authorList>
    </citation>
    <scope>NUCLEOTIDE SEQUENCE [LARGE SCALE GENOMIC DNA]</scope>
    <source>
        <strain evidence="2 3">ATCC 28485</strain>
    </source>
</reference>
<gene>
    <name evidence="2" type="ORF">ATY40_BA7501157</name>
</gene>
<sequence length="244" mass="27509">MYHFPSRLFSYRRQPVLLPHSSKTPQHHQSDDLVTVNKLTTRQSMSRREPSIGIYPDENDPTLTAQSNGKRRRSTSSLGSNSSLKENKPVIGTLGEAERLSPLRKRAPSLGEAFTPKRLREEVAAIKKTPLGSRSSENRAATKNNVDETTFGLLDFTTFTKNRDKSSLTDENKNNSPTNMQLTGQERAGSPQSRSKSRLEDINAEQALKEINRLLTDNAKLMSRILDNQELVLRYQKNIKDSLS</sequence>
<feature type="region of interest" description="Disordered" evidence="1">
    <location>
        <begin position="125"/>
        <end position="144"/>
    </location>
</feature>
<evidence type="ECO:0000256" key="1">
    <source>
        <dbReference type="SAM" id="MobiDB-lite"/>
    </source>
</evidence>
<feature type="compositionally biased region" description="Basic and acidic residues" evidence="1">
    <location>
        <begin position="163"/>
        <end position="173"/>
    </location>
</feature>
<name>A0A1B2J749_PICPA</name>
<organism evidence="2 3">
    <name type="scientific">Komagataella pastoris</name>
    <name type="common">Yeast</name>
    <name type="synonym">Pichia pastoris</name>
    <dbReference type="NCBI Taxonomy" id="4922"/>
    <lineage>
        <taxon>Eukaryota</taxon>
        <taxon>Fungi</taxon>
        <taxon>Dikarya</taxon>
        <taxon>Ascomycota</taxon>
        <taxon>Saccharomycotina</taxon>
        <taxon>Pichiomycetes</taxon>
        <taxon>Pichiales</taxon>
        <taxon>Pichiaceae</taxon>
        <taxon>Komagataella</taxon>
    </lineage>
</organism>
<dbReference type="Proteomes" id="UP000094565">
    <property type="component" value="Chromosome 1"/>
</dbReference>
<dbReference type="EMBL" id="CP014584">
    <property type="protein sequence ID" value="ANZ73811.1"/>
    <property type="molecule type" value="Genomic_DNA"/>
</dbReference>
<protein>
    <submittedName>
        <fullName evidence="2">BA75_01157T0</fullName>
    </submittedName>
</protein>